<dbReference type="GO" id="GO:0030544">
    <property type="term" value="F:Hsp70 protein binding"/>
    <property type="evidence" value="ECO:0007669"/>
    <property type="project" value="TreeGrafter"/>
</dbReference>
<accession>A0A1I8G9P6</accession>
<dbReference type="InterPro" id="IPR052972">
    <property type="entry name" value="Sacsin_chaperone_reg"/>
</dbReference>
<dbReference type="Pfam" id="PF25794">
    <property type="entry name" value="SACS"/>
    <property type="match status" value="2"/>
</dbReference>
<dbReference type="InterPro" id="IPR007842">
    <property type="entry name" value="HEPN_dom"/>
</dbReference>
<dbReference type="PANTHER" id="PTHR15600:SF42">
    <property type="entry name" value="SACSIN"/>
    <property type="match status" value="1"/>
</dbReference>
<dbReference type="Proteomes" id="UP000095280">
    <property type="component" value="Unplaced"/>
</dbReference>
<evidence type="ECO:0000313" key="3">
    <source>
        <dbReference type="WBParaSite" id="maker-uti_cns_0001276-snap-gene-0.8-mRNA-1"/>
    </source>
</evidence>
<dbReference type="PROSITE" id="PS50910">
    <property type="entry name" value="HEPN"/>
    <property type="match status" value="1"/>
</dbReference>
<organism evidence="2 3">
    <name type="scientific">Macrostomum lignano</name>
    <dbReference type="NCBI Taxonomy" id="282301"/>
    <lineage>
        <taxon>Eukaryota</taxon>
        <taxon>Metazoa</taxon>
        <taxon>Spiralia</taxon>
        <taxon>Lophotrochozoa</taxon>
        <taxon>Platyhelminthes</taxon>
        <taxon>Rhabditophora</taxon>
        <taxon>Macrostomorpha</taxon>
        <taxon>Macrostomida</taxon>
        <taxon>Macrostomidae</taxon>
        <taxon>Macrostomum</taxon>
    </lineage>
</organism>
<dbReference type="Pfam" id="PF05168">
    <property type="entry name" value="HEPN"/>
    <property type="match status" value="1"/>
</dbReference>
<dbReference type="SUPFAM" id="SSF81593">
    <property type="entry name" value="Nucleotidyltransferase substrate binding subunit/domain"/>
    <property type="match status" value="1"/>
</dbReference>
<dbReference type="SUPFAM" id="SSF55874">
    <property type="entry name" value="ATPase domain of HSP90 chaperone/DNA topoisomerase II/histidine kinase"/>
    <property type="match status" value="2"/>
</dbReference>
<dbReference type="PANTHER" id="PTHR15600">
    <property type="entry name" value="SACSIN"/>
    <property type="match status" value="1"/>
</dbReference>
<protein>
    <submittedName>
        <fullName evidence="3">HEPN domain-containing protein</fullName>
    </submittedName>
</protein>
<evidence type="ECO:0000259" key="1">
    <source>
        <dbReference type="PROSITE" id="PS50910"/>
    </source>
</evidence>
<name>A0A1I8G9P6_9PLAT</name>
<keyword evidence="2" id="KW-1185">Reference proteome</keyword>
<reference evidence="3" key="1">
    <citation type="submission" date="2016-11" db="UniProtKB">
        <authorList>
            <consortium name="WormBaseParasite"/>
        </authorList>
    </citation>
    <scope>IDENTIFICATION</scope>
</reference>
<dbReference type="Gene3D" id="1.20.120.330">
    <property type="entry name" value="Nucleotidyltransferases domain 2"/>
    <property type="match status" value="1"/>
</dbReference>
<dbReference type="SMART" id="SM00748">
    <property type="entry name" value="HEPN"/>
    <property type="match status" value="1"/>
</dbReference>
<dbReference type="WBParaSite" id="maker-uti_cns_0001276-snap-gene-0.8-mRNA-1">
    <property type="protein sequence ID" value="maker-uti_cns_0001276-snap-gene-0.8-mRNA-1"/>
    <property type="gene ID" value="maker-uti_cns_0001276-snap-gene-0.8"/>
</dbReference>
<dbReference type="NCBIfam" id="NF047352">
    <property type="entry name" value="P_loop_sacsin"/>
    <property type="match status" value="2"/>
</dbReference>
<dbReference type="InterPro" id="IPR036890">
    <property type="entry name" value="HATPase_C_sf"/>
</dbReference>
<feature type="domain" description="HEPN" evidence="1">
    <location>
        <begin position="2444"/>
        <end position="2557"/>
    </location>
</feature>
<sequence>ASRMAQTSDGLRLRGQSEPLTRRLKRLLDEYSDGLAVPKELLQNADDAGATEVTLLYDCRENSDWRGSESLLDPAMADCQGRALWAFNNATFSDEDFDNILQLSGATKLEKTAKVGRFGLGFNSVYNLTDVPQILSRHRMLILDPHAEMAGSVRQPVCTVRWVSGCNLQADEGNFAGTLLRLPLRTEAQAAKSKICDRVYSDSEIRGLLRLAAEQADAMLLFTQTVRTFRCLFLPSNATDPSNQTQLVFCVHKSPLKYFQRHAIALPPLPIAGMSQADQEFAAQSSILKEGLDENQAHRCQATVEVEVQLGDSAHDQFQISTAASTRVWLVCAAVGTGQSLAVALEQRRLGLAPVGAVALPIEQSDRIVPLSRDTQPASLLFCFLPLPVENPFPVMLNASFSVTSSRRHLNEVTVDEKQGVWSLGEWNRVLLTDVICPAYIDALKILSGMSLVNAEISQELWPRFDRATQSVWRPLIEKFYASLLDGQASIFHTSAGWKSLGHTVFLDPSILSLGGISDCLSRLATRLVGQHEGVASLTDGVRRTVEQLGLTNKILQRQWSGETLLLNLVPNMPRLWQSGYSEDCFRALKFMLDVISGGGNADWSSASRILKQSYCIPNVGNALCQPLQLLDSSCQAAKLFEMNASVFPHSDLQTPDQLKALRTVGLRADLNWAELLSRAQSVAALSEPQRTERTVLLLSYLDSFRSRFSNQPISQLRNVAFLPALKKANDSCLVWLSDQYPKTQLFQPCQLFDASCKDLVSASQLILDETVLRDVASSSRQDLLAQIGVLNVSYVANEVAWKQLVALAGTQAGNEETLRVSRSARQDEALATESLLAPDHSRILRPCTQLCFNNLPWMKSVQLPNETFFCHENISFGLCQKLGIPNQRESMLAQAMQPLPFGQHEDLTTRLQNIISGYPLGIELFKELIQNADDAGASKISFIIDRRHHGTEKVLSDSWKELQGPALLVYNDSTFSDADIEGIQNLGLGSKRDDAWKAGQYGIGFNCVYNITDAPSFLSDGNIFCVMDPHCRICERSVSADDIKQLFDEFKNELGRTALFLLNIREVQLSEVSADNKFTTVFAAKLEVENVSGCFDNFKEACETASQHLRSRGAQLSRIPVSSVTYELTVSGTGTNFKQRWLVFQKLGGRLDNMPAQLQQQVASGKWRLLPKTGVAAPISMTETCKIEGHVYCLLPLPVPTALPVHVNGHFILDPSRRSLWKADGAVDVKEQWNQVLATQLLPDCYGSLLEAAKTVYPNVQNVHHFYSLLPEYHASNQTLWGQLAKLVFQNAFRFRWAIFPVHSVLEKQLKWLPLAQSSGDVSGSAAFLTPYNLTEYLQNILSKLRFPIMVPDHVGLRQSLESSQLEFTPVADAVSICAFLRGPACKQLRDSLPSDVSATSFQTPEAVVSLLKYLLDELQDEVQHLIGVPLNLGAGNRLSEFGNGSTPLFLTQFHDLFSHSEAKHEFGLDDCSKAVEESLQQLNAPSLSMMGLKLVGSLCGNVRQPESMLRVMEFALNENAERSATTEKQAVSFLVYIQSNWGELSKRMGEQNLLARVRQLPVFVTSDGRCCALKSEQACILPASLVADEMDEWKSSSKAIFLKANWSLTMLYAKLQCDEMAELEVYARFILPVFSKFTDDTRKKHLEKLRELSWKFERVQVEDPDKFQMLSQSLRAAKLIPFDGQWRSVNTFYDGNVEIFKKFLQPQCFLPTPYNEERWRTLMKFSGLILECTAAIAISFASELQTQGAIGITDELSKKSEALLKFIDSYEFRKDRTESVVRQLAGIQFIVANSDGALQSLCQSDRIRMASLSQCALFEARFLCWTAMPYGPSCVGQGSCFANSAMPVSDAIFLRHVVNLFSAATFTSADLRGEVATLRSYVMNSCVLKAEYHYEFYSSSVNSISERYSVITHDKNSAILPYIHECPQEFSQFRKLFAKLGATESATIEQLRLALELIRNEQQGSLRAEQLKSVSHCLSSIIVLLERGGRLQFQSDRVLFLPKRSQHQDSSTEAAFELVDCRCLTINDSEAHNNRLVDAQDVQFLDLSFCKLGTDKLQRLYFHLAADMGLKKLSDNVSERLLSDTNKLCSDGERCESLLGLQAKLSHPVLHLCIVSIMLHGNKDLSGKGDERLAAVKSLISRFSVVCLSELRTCLLLDGVEQQDSEQDKNFFLDGQRILMNHSTIPDEMSEQKSYLIQVLLMDSPDSMLAVLRGLGIALHQTSEQQFAEPSATDDSMLGEPVPEFEQCLLKQLPDRPRDIVNQIVAYRNGDGRLVYARVVERHPGGSDNPWTSEFTIKIGEGSKLRVSMSALFSFEERSFAQANQNNGEDIATTVDHLLSSAASLPTEQQRQIFQRILAHYSNSDESFNQVRTRAANHGWTRQFDQCIGGWREQTIRVTRYRQILIAEEVVVTMRSRSYGGGGWSGGANFAKPSPDDAARYLKTARHDLRSAARLAEAGEYNWACYISWQATEKALKALLLRQGQPIERSHQLSQHLSCVSSSDLQSSLAGHVADLAGAMVDDCRYPSDRSRPRVPSEVFGAEQAARALQGAEGVERCVSSSLPNDSSE</sequence>
<evidence type="ECO:0000313" key="2">
    <source>
        <dbReference type="Proteomes" id="UP000095280"/>
    </source>
</evidence>
<dbReference type="InterPro" id="IPR058210">
    <property type="entry name" value="SACS/Nov_dom"/>
</dbReference>
<proteinExistence type="predicted"/>